<dbReference type="AlphaFoldDB" id="A0A0F9A9A7"/>
<reference evidence="1" key="1">
    <citation type="journal article" date="2015" name="Nature">
        <title>Complex archaea that bridge the gap between prokaryotes and eukaryotes.</title>
        <authorList>
            <person name="Spang A."/>
            <person name="Saw J.H."/>
            <person name="Jorgensen S.L."/>
            <person name="Zaremba-Niedzwiedzka K."/>
            <person name="Martijn J."/>
            <person name="Lind A.E."/>
            <person name="van Eijk R."/>
            <person name="Schleper C."/>
            <person name="Guy L."/>
            <person name="Ettema T.J."/>
        </authorList>
    </citation>
    <scope>NUCLEOTIDE SEQUENCE</scope>
</reference>
<dbReference type="EMBL" id="LAZR01058959">
    <property type="protein sequence ID" value="KKK68806.1"/>
    <property type="molecule type" value="Genomic_DNA"/>
</dbReference>
<name>A0A0F9A9A7_9ZZZZ</name>
<organism evidence="1">
    <name type="scientific">marine sediment metagenome</name>
    <dbReference type="NCBI Taxonomy" id="412755"/>
    <lineage>
        <taxon>unclassified sequences</taxon>
        <taxon>metagenomes</taxon>
        <taxon>ecological metagenomes</taxon>
    </lineage>
</organism>
<gene>
    <name evidence="1" type="ORF">LCGC14_2940350</name>
</gene>
<accession>A0A0F9A9A7</accession>
<sequence>MVIINKGVIMRDVLKDYQESKKGTSYSRSLKANIYLYFLKKYGIDLLLKHMPRIMRIIK</sequence>
<evidence type="ECO:0000313" key="1">
    <source>
        <dbReference type="EMBL" id="KKK68806.1"/>
    </source>
</evidence>
<proteinExistence type="predicted"/>
<comment type="caution">
    <text evidence="1">The sequence shown here is derived from an EMBL/GenBank/DDBJ whole genome shotgun (WGS) entry which is preliminary data.</text>
</comment>
<protein>
    <submittedName>
        <fullName evidence="1">Uncharacterized protein</fullName>
    </submittedName>
</protein>